<dbReference type="EMBL" id="WNWR01000214">
    <property type="protein sequence ID" value="KAE9988360.1"/>
    <property type="molecule type" value="Genomic_DNA"/>
</dbReference>
<dbReference type="AlphaFoldDB" id="A0A8H3Z6X9"/>
<dbReference type="EMBL" id="WNWQ01001336">
    <property type="protein sequence ID" value="KAE9961705.1"/>
    <property type="molecule type" value="Genomic_DNA"/>
</dbReference>
<evidence type="ECO:0000313" key="1">
    <source>
        <dbReference type="EMBL" id="KAE9961705.1"/>
    </source>
</evidence>
<sequence length="207" mass="22881">MKMRSITTVSIATTIILFFLYSSNSSIATSILEMMQPSSSQQQAPDPHPTQSSLQLTLAIKEPSTSPPTLLVTATNLHDSTSMTLLKWDTPFDDKALLLGIYNIKDVKSGEMLPNLNMKVNRVTPPPRDAFLEIEPRSAITKELVLSEIPGAKLEKDAEYEIQAKGKWKAVWHASVKDIGDENLKKMGGGTGVMSWDFESDLVRFKA</sequence>
<dbReference type="Gene3D" id="2.60.40.2970">
    <property type="match status" value="1"/>
</dbReference>
<accession>A0A8H3Z6X9</accession>
<gene>
    <name evidence="1" type="ORF">BLS_001491</name>
    <name evidence="2" type="ORF">EG327_003389</name>
</gene>
<keyword evidence="3" id="KW-1185">Reference proteome</keyword>
<protein>
    <submittedName>
        <fullName evidence="2">Uncharacterized protein</fullName>
    </submittedName>
</protein>
<evidence type="ECO:0000313" key="2">
    <source>
        <dbReference type="EMBL" id="KAE9988360.1"/>
    </source>
</evidence>
<name>A0A8H3Z6X9_VENIN</name>
<dbReference type="Proteomes" id="UP000490939">
    <property type="component" value="Unassembled WGS sequence"/>
</dbReference>
<comment type="caution">
    <text evidence="2">The sequence shown here is derived from an EMBL/GenBank/DDBJ whole genome shotgun (WGS) entry which is preliminary data.</text>
</comment>
<proteinExistence type="predicted"/>
<dbReference type="Proteomes" id="UP000433883">
    <property type="component" value="Unassembled WGS sequence"/>
</dbReference>
<evidence type="ECO:0000313" key="3">
    <source>
        <dbReference type="Proteomes" id="UP000490939"/>
    </source>
</evidence>
<organism evidence="2 3">
    <name type="scientific">Venturia inaequalis</name>
    <name type="common">Apple scab fungus</name>
    <dbReference type="NCBI Taxonomy" id="5025"/>
    <lineage>
        <taxon>Eukaryota</taxon>
        <taxon>Fungi</taxon>
        <taxon>Dikarya</taxon>
        <taxon>Ascomycota</taxon>
        <taxon>Pezizomycotina</taxon>
        <taxon>Dothideomycetes</taxon>
        <taxon>Pleosporomycetidae</taxon>
        <taxon>Venturiales</taxon>
        <taxon>Venturiaceae</taxon>
        <taxon>Venturia</taxon>
    </lineage>
</organism>
<reference evidence="2 3" key="1">
    <citation type="submission" date="2019-07" db="EMBL/GenBank/DDBJ databases">
        <title>Venturia inaequalis Genome Resource.</title>
        <authorList>
            <person name="Lichtner F.J."/>
        </authorList>
    </citation>
    <scope>NUCLEOTIDE SEQUENCE [LARGE SCALE GENOMIC DNA]</scope>
    <source>
        <strain evidence="1">Bline_iso_100314</strain>
        <strain evidence="2 3">DMI_063113</strain>
    </source>
</reference>